<comment type="caution">
    <text evidence="2">The sequence shown here is derived from an EMBL/GenBank/DDBJ whole genome shotgun (WGS) entry which is preliminary data.</text>
</comment>
<sequence>MNQLTMIENQKQFNCAYQHNQPILTVVLDPKLPNNQRLLCNQCLEFNETTAKTMEFQNIIQIIEDEYKKKLNNIEDTIKINVKQIESLLSTINQLKQNINQQLDQLINIVNNWIQNIQIIESSLNKYKYSFFEELDKLIKDPKNLQMNPIINNILQINQSQKSQFNSKLQQFKDFAEFSKCIQILSNIQMDQISNIEEFQTENLLKSNDQLKVSSLNYTNNLYNQMYLNLTFSFYYKHNDILISNNGKIVDNGDGVWGYCMCEQVIPKTGKILFAFEILRIDHWCEVGIGFREMIKQHGYRGEGQGKGSYLLRETSTTYFHHSNNTQGKAINFQVNDIVIIEVSIEQKYIKWSKQNSQDYLITEIDISQDLYPCVYTSNSTVRIKDIS</sequence>
<evidence type="ECO:0000256" key="1">
    <source>
        <dbReference type="SAM" id="Coils"/>
    </source>
</evidence>
<dbReference type="Proteomes" id="UP000692954">
    <property type="component" value="Unassembled WGS sequence"/>
</dbReference>
<protein>
    <submittedName>
        <fullName evidence="2">Uncharacterized protein</fullName>
    </submittedName>
</protein>
<dbReference type="AlphaFoldDB" id="A0A8S1RQD1"/>
<dbReference type="OrthoDB" id="305637at2759"/>
<evidence type="ECO:0000313" key="3">
    <source>
        <dbReference type="Proteomes" id="UP000692954"/>
    </source>
</evidence>
<proteinExistence type="predicted"/>
<keyword evidence="1" id="KW-0175">Coiled coil</keyword>
<gene>
    <name evidence="2" type="ORF">PSON_ATCC_30995.1.T2290009</name>
</gene>
<name>A0A8S1RQD1_9CILI</name>
<dbReference type="EMBL" id="CAJJDN010000229">
    <property type="protein sequence ID" value="CAD8129553.1"/>
    <property type="molecule type" value="Genomic_DNA"/>
</dbReference>
<evidence type="ECO:0000313" key="2">
    <source>
        <dbReference type="EMBL" id="CAD8129553.1"/>
    </source>
</evidence>
<keyword evidence="3" id="KW-1185">Reference proteome</keyword>
<organism evidence="2 3">
    <name type="scientific">Paramecium sonneborni</name>
    <dbReference type="NCBI Taxonomy" id="65129"/>
    <lineage>
        <taxon>Eukaryota</taxon>
        <taxon>Sar</taxon>
        <taxon>Alveolata</taxon>
        <taxon>Ciliophora</taxon>
        <taxon>Intramacronucleata</taxon>
        <taxon>Oligohymenophorea</taxon>
        <taxon>Peniculida</taxon>
        <taxon>Parameciidae</taxon>
        <taxon>Paramecium</taxon>
    </lineage>
</organism>
<accession>A0A8S1RQD1</accession>
<reference evidence="2" key="1">
    <citation type="submission" date="2021-01" db="EMBL/GenBank/DDBJ databases">
        <authorList>
            <consortium name="Genoscope - CEA"/>
            <person name="William W."/>
        </authorList>
    </citation>
    <scope>NUCLEOTIDE SEQUENCE</scope>
</reference>
<feature type="coiled-coil region" evidence="1">
    <location>
        <begin position="85"/>
        <end position="116"/>
    </location>
</feature>